<evidence type="ECO:0000259" key="1">
    <source>
        <dbReference type="Pfam" id="PF03372"/>
    </source>
</evidence>
<name>A0A565C680_9BRAS</name>
<reference evidence="2" key="1">
    <citation type="submission" date="2019-07" db="EMBL/GenBank/DDBJ databases">
        <authorList>
            <person name="Dittberner H."/>
        </authorList>
    </citation>
    <scope>NUCLEOTIDE SEQUENCE [LARGE SCALE GENOMIC DNA]</scope>
</reference>
<comment type="caution">
    <text evidence="2">The sequence shown here is derived from an EMBL/GenBank/DDBJ whole genome shotgun (WGS) entry which is preliminary data.</text>
</comment>
<gene>
    <name evidence="2" type="ORF">ANE_LOCUS19569</name>
</gene>
<keyword evidence="3" id="KW-1185">Reference proteome</keyword>
<dbReference type="InterPro" id="IPR036691">
    <property type="entry name" value="Endo/exonu/phosph_ase_sf"/>
</dbReference>
<dbReference type="EMBL" id="CABITT030000006">
    <property type="protein sequence ID" value="VVB09125.1"/>
    <property type="molecule type" value="Genomic_DNA"/>
</dbReference>
<sequence length="357" mass="40401">MHTNQPLFGALLETRIKEPNLNRVMSTVCHGWNFTSDHLSDHGGRIVVIWKDPAQIRVLSQSRQTLTYEVKIASSVQFVVTAIYAANTHDERTDHWVELLNLQHTLSLFHSPWVIGGDFNQILHFAEHSSPSTNSIDGPMTMFRDCLLQMGMFDLRSQGPQFTWTNNQPSDPIVEKLDRVLVNSSWISMFPNSTTTFLAPNISDHCPALLDLSYQLPKTGTRPFKFFNYLIQHPNFLPVVKDAWLQAGSNSKDLANLCWKQRVIKRDLKQLNRENFSQIQERVSEANCLLQAVQVQALQSPSTATFQQERDLHIKWNFLSSGSALFSINLSCLVSGSLGLQMPNCPPDNNAPSSYTC</sequence>
<dbReference type="InterPro" id="IPR005135">
    <property type="entry name" value="Endo/exonuclease/phosphatase"/>
</dbReference>
<dbReference type="AlphaFoldDB" id="A0A565C680"/>
<protein>
    <recommendedName>
        <fullName evidence="1">Endonuclease/exonuclease/phosphatase domain-containing protein</fullName>
    </recommendedName>
</protein>
<evidence type="ECO:0000313" key="2">
    <source>
        <dbReference type="EMBL" id="VVB09125.1"/>
    </source>
</evidence>
<dbReference type="Gene3D" id="3.60.10.10">
    <property type="entry name" value="Endonuclease/exonuclease/phosphatase"/>
    <property type="match status" value="1"/>
</dbReference>
<dbReference type="Pfam" id="PF03372">
    <property type="entry name" value="Exo_endo_phos"/>
    <property type="match status" value="1"/>
</dbReference>
<dbReference type="PANTHER" id="PTHR33710">
    <property type="entry name" value="BNAC02G09200D PROTEIN"/>
    <property type="match status" value="1"/>
</dbReference>
<organism evidence="2 3">
    <name type="scientific">Arabis nemorensis</name>
    <dbReference type="NCBI Taxonomy" id="586526"/>
    <lineage>
        <taxon>Eukaryota</taxon>
        <taxon>Viridiplantae</taxon>
        <taxon>Streptophyta</taxon>
        <taxon>Embryophyta</taxon>
        <taxon>Tracheophyta</taxon>
        <taxon>Spermatophyta</taxon>
        <taxon>Magnoliopsida</taxon>
        <taxon>eudicotyledons</taxon>
        <taxon>Gunneridae</taxon>
        <taxon>Pentapetalae</taxon>
        <taxon>rosids</taxon>
        <taxon>malvids</taxon>
        <taxon>Brassicales</taxon>
        <taxon>Brassicaceae</taxon>
        <taxon>Arabideae</taxon>
        <taxon>Arabis</taxon>
    </lineage>
</organism>
<accession>A0A565C680</accession>
<feature type="domain" description="Endonuclease/exonuclease/phosphatase" evidence="1">
    <location>
        <begin position="33"/>
        <end position="205"/>
    </location>
</feature>
<dbReference type="SUPFAM" id="SSF56219">
    <property type="entry name" value="DNase I-like"/>
    <property type="match status" value="1"/>
</dbReference>
<dbReference type="Proteomes" id="UP000489600">
    <property type="component" value="Unassembled WGS sequence"/>
</dbReference>
<dbReference type="OrthoDB" id="1085116at2759"/>
<evidence type="ECO:0000313" key="3">
    <source>
        <dbReference type="Proteomes" id="UP000489600"/>
    </source>
</evidence>
<proteinExistence type="predicted"/>
<dbReference type="GO" id="GO:0003824">
    <property type="term" value="F:catalytic activity"/>
    <property type="evidence" value="ECO:0007669"/>
    <property type="project" value="InterPro"/>
</dbReference>
<dbReference type="PANTHER" id="PTHR33710:SF77">
    <property type="entry name" value="DNASE I-LIKE SUPERFAMILY PROTEIN"/>
    <property type="match status" value="1"/>
</dbReference>